<dbReference type="SUPFAM" id="SSF54523">
    <property type="entry name" value="Pili subunits"/>
    <property type="match status" value="1"/>
</dbReference>
<dbReference type="InterPro" id="IPR012902">
    <property type="entry name" value="N_methyl_site"/>
</dbReference>
<dbReference type="PATRIC" id="fig|1280951.3.peg.1316"/>
<evidence type="ECO:0000256" key="8">
    <source>
        <dbReference type="ARBA" id="ARBA00022989"/>
    </source>
</evidence>
<name>A0A059FX85_9PROT</name>
<keyword evidence="8 10" id="KW-1133">Transmembrane helix</keyword>
<evidence type="ECO:0000256" key="5">
    <source>
        <dbReference type="ARBA" id="ARBA00022481"/>
    </source>
</evidence>
<dbReference type="PANTHER" id="PTHR30093:SF44">
    <property type="entry name" value="TYPE II SECRETION SYSTEM CORE PROTEIN G"/>
    <property type="match status" value="1"/>
</dbReference>
<dbReference type="AlphaFoldDB" id="A0A059FX85"/>
<evidence type="ECO:0000256" key="6">
    <source>
        <dbReference type="ARBA" id="ARBA00022519"/>
    </source>
</evidence>
<sequence>MTAECQNRCRKHEQGFTLTELLVVMVILSLLAAAITPQVMGRLDKSKVRAAKLQIDTLAASLDLFKIDTGRYPTAQEGLTALIEQPAALEAWDGPYVRSGTSLTDPWEREFVYDAGSASSFKLVSYGADGKEGGSKHDSDIIWPDYKLKDN</sequence>
<dbReference type="PRINTS" id="PR00813">
    <property type="entry name" value="BCTERIALGSPG"/>
</dbReference>
<comment type="similarity">
    <text evidence="2">Belongs to the GSP G family.</text>
</comment>
<keyword evidence="9 10" id="KW-0472">Membrane</keyword>
<dbReference type="Pfam" id="PF07963">
    <property type="entry name" value="N_methyl"/>
    <property type="match status" value="1"/>
</dbReference>
<keyword evidence="6" id="KW-0997">Cell inner membrane</keyword>
<evidence type="ECO:0000256" key="1">
    <source>
        <dbReference type="ARBA" id="ARBA00004377"/>
    </source>
</evidence>
<dbReference type="GO" id="GO:0015627">
    <property type="term" value="C:type II protein secretion system complex"/>
    <property type="evidence" value="ECO:0007669"/>
    <property type="project" value="InterPro"/>
</dbReference>
<evidence type="ECO:0000256" key="7">
    <source>
        <dbReference type="ARBA" id="ARBA00022692"/>
    </source>
</evidence>
<accession>A0A059FX85</accession>
<protein>
    <recommendedName>
        <fullName evidence="3">Type II secretion system core protein G</fullName>
    </recommendedName>
</protein>
<evidence type="ECO:0000313" key="12">
    <source>
        <dbReference type="EMBL" id="KCZ95299.1"/>
    </source>
</evidence>
<dbReference type="EMBL" id="ARYI01000004">
    <property type="protein sequence ID" value="KCZ95299.1"/>
    <property type="molecule type" value="Genomic_DNA"/>
</dbReference>
<proteinExistence type="inferred from homology"/>
<dbReference type="GO" id="GO:0015628">
    <property type="term" value="P:protein secretion by the type II secretion system"/>
    <property type="evidence" value="ECO:0007669"/>
    <property type="project" value="InterPro"/>
</dbReference>
<dbReference type="InterPro" id="IPR010054">
    <property type="entry name" value="Type2_sec_GspG"/>
</dbReference>
<keyword evidence="13" id="KW-1185">Reference proteome</keyword>
<evidence type="ECO:0000256" key="3">
    <source>
        <dbReference type="ARBA" id="ARBA00020042"/>
    </source>
</evidence>
<evidence type="ECO:0000256" key="4">
    <source>
        <dbReference type="ARBA" id="ARBA00022475"/>
    </source>
</evidence>
<evidence type="ECO:0000259" key="11">
    <source>
        <dbReference type="Pfam" id="PF08334"/>
    </source>
</evidence>
<gene>
    <name evidence="12" type="ORF">HHI_06499</name>
</gene>
<dbReference type="Proteomes" id="UP000025061">
    <property type="component" value="Unassembled WGS sequence"/>
</dbReference>
<dbReference type="Gene3D" id="3.30.700.10">
    <property type="entry name" value="Glycoprotein, Type 4 Pilin"/>
    <property type="match status" value="1"/>
</dbReference>
<dbReference type="NCBIfam" id="TIGR01710">
    <property type="entry name" value="typeII_sec_gspG"/>
    <property type="match status" value="1"/>
</dbReference>
<dbReference type="NCBIfam" id="TIGR02532">
    <property type="entry name" value="IV_pilin_GFxxxE"/>
    <property type="match status" value="1"/>
</dbReference>
<keyword evidence="7 10" id="KW-0812">Transmembrane</keyword>
<keyword evidence="5" id="KW-0488">Methylation</keyword>
<evidence type="ECO:0000256" key="9">
    <source>
        <dbReference type="ARBA" id="ARBA00023136"/>
    </source>
</evidence>
<evidence type="ECO:0000256" key="10">
    <source>
        <dbReference type="SAM" id="Phobius"/>
    </source>
</evidence>
<dbReference type="GO" id="GO:0005886">
    <property type="term" value="C:plasma membrane"/>
    <property type="evidence" value="ECO:0007669"/>
    <property type="project" value="UniProtKB-SubCell"/>
</dbReference>
<dbReference type="PANTHER" id="PTHR30093">
    <property type="entry name" value="GENERAL SECRETION PATHWAY PROTEIN G"/>
    <property type="match status" value="1"/>
</dbReference>
<organism evidence="12 13">
    <name type="scientific">Hyphomonas hirschiana VP5</name>
    <dbReference type="NCBI Taxonomy" id="1280951"/>
    <lineage>
        <taxon>Bacteria</taxon>
        <taxon>Pseudomonadati</taxon>
        <taxon>Pseudomonadota</taxon>
        <taxon>Alphaproteobacteria</taxon>
        <taxon>Hyphomonadales</taxon>
        <taxon>Hyphomonadaceae</taxon>
        <taxon>Hyphomonas</taxon>
    </lineage>
</organism>
<feature type="domain" description="Type II secretion system protein GspG C-terminal" evidence="11">
    <location>
        <begin position="38"/>
        <end position="141"/>
    </location>
</feature>
<keyword evidence="4" id="KW-1003">Cell membrane</keyword>
<comment type="caution">
    <text evidence="12">The sequence shown here is derived from an EMBL/GenBank/DDBJ whole genome shotgun (WGS) entry which is preliminary data.</text>
</comment>
<dbReference type="RefSeq" id="WP_011647508.1">
    <property type="nucleotide sequence ID" value="NZ_ARYI01000004.1"/>
</dbReference>
<dbReference type="Pfam" id="PF08334">
    <property type="entry name" value="T2SSG"/>
    <property type="match status" value="1"/>
</dbReference>
<comment type="subcellular location">
    <subcellularLocation>
        <location evidence="1">Cell inner membrane</location>
        <topology evidence="1">Single-pass membrane protein</topology>
    </subcellularLocation>
</comment>
<reference evidence="12 13" key="1">
    <citation type="submission" date="2013-04" db="EMBL/GenBank/DDBJ databases">
        <title>Hyphomonas hirschiana VP5 Genome Sequencing.</title>
        <authorList>
            <person name="Lai Q."/>
            <person name="Shao Z."/>
        </authorList>
    </citation>
    <scope>NUCLEOTIDE SEQUENCE [LARGE SCALE GENOMIC DNA]</scope>
    <source>
        <strain evidence="12 13">VP5</strain>
    </source>
</reference>
<evidence type="ECO:0000313" key="13">
    <source>
        <dbReference type="Proteomes" id="UP000025061"/>
    </source>
</evidence>
<dbReference type="InterPro" id="IPR045584">
    <property type="entry name" value="Pilin-like"/>
</dbReference>
<evidence type="ECO:0000256" key="2">
    <source>
        <dbReference type="ARBA" id="ARBA00009984"/>
    </source>
</evidence>
<dbReference type="InterPro" id="IPR000983">
    <property type="entry name" value="Bac_GSPG_pilin"/>
</dbReference>
<feature type="transmembrane region" description="Helical" evidence="10">
    <location>
        <begin position="21"/>
        <end position="40"/>
    </location>
</feature>
<dbReference type="InterPro" id="IPR013545">
    <property type="entry name" value="T2SS_protein-GspG_C"/>
</dbReference>